<evidence type="ECO:0000313" key="8">
    <source>
        <dbReference type="Proteomes" id="UP000265100"/>
    </source>
</evidence>
<dbReference type="Gene3D" id="3.10.100.10">
    <property type="entry name" value="Mannose-Binding Protein A, subunit A"/>
    <property type="match status" value="1"/>
</dbReference>
<keyword evidence="5" id="KW-0812">Transmembrane</keyword>
<dbReference type="InterPro" id="IPR016186">
    <property type="entry name" value="C-type_lectin-like/link_sf"/>
</dbReference>
<dbReference type="PANTHER" id="PTHR46784">
    <property type="entry name" value="KILLER CELL LECTIN-LIKE RECEPTOR SUBFAMILY B MEMBER 1"/>
    <property type="match status" value="1"/>
</dbReference>
<reference evidence="7" key="3">
    <citation type="submission" date="2025-09" db="UniProtKB">
        <authorList>
            <consortium name="Ensembl"/>
        </authorList>
    </citation>
    <scope>IDENTIFICATION</scope>
</reference>
<evidence type="ECO:0000256" key="2">
    <source>
        <dbReference type="ARBA" id="ARBA00023157"/>
    </source>
</evidence>
<organism evidence="7 8">
    <name type="scientific">Astatotilapia calliptera</name>
    <name type="common">Eastern happy</name>
    <name type="synonym">Chromis callipterus</name>
    <dbReference type="NCBI Taxonomy" id="8154"/>
    <lineage>
        <taxon>Eukaryota</taxon>
        <taxon>Metazoa</taxon>
        <taxon>Chordata</taxon>
        <taxon>Craniata</taxon>
        <taxon>Vertebrata</taxon>
        <taxon>Euteleostomi</taxon>
        <taxon>Actinopterygii</taxon>
        <taxon>Neopterygii</taxon>
        <taxon>Teleostei</taxon>
        <taxon>Neoteleostei</taxon>
        <taxon>Acanthomorphata</taxon>
        <taxon>Ovalentaria</taxon>
        <taxon>Cichlomorphae</taxon>
        <taxon>Cichliformes</taxon>
        <taxon>Cichlidae</taxon>
        <taxon>African cichlids</taxon>
        <taxon>Pseudocrenilabrinae</taxon>
        <taxon>Haplochromini</taxon>
        <taxon>Astatotilapia</taxon>
    </lineage>
</organism>
<dbReference type="Proteomes" id="UP000265100">
    <property type="component" value="Chromosome 11"/>
</dbReference>
<dbReference type="Ensembl" id="ENSACLT00000082948.1">
    <property type="protein sequence ID" value="ENSACLP00000061481.1"/>
    <property type="gene ID" value="ENSACLG00000035515.1"/>
</dbReference>
<proteinExistence type="predicted"/>
<dbReference type="SUPFAM" id="SSF56436">
    <property type="entry name" value="C-type lectin-like"/>
    <property type="match status" value="1"/>
</dbReference>
<feature type="region of interest" description="Disordered" evidence="4">
    <location>
        <begin position="21"/>
        <end position="43"/>
    </location>
</feature>
<evidence type="ECO:0000256" key="5">
    <source>
        <dbReference type="SAM" id="Phobius"/>
    </source>
</evidence>
<protein>
    <recommendedName>
        <fullName evidence="6">C-type lectin domain-containing protein</fullName>
    </recommendedName>
</protein>
<dbReference type="GO" id="GO:0042269">
    <property type="term" value="P:regulation of natural killer cell mediated cytotoxicity"/>
    <property type="evidence" value="ECO:0007669"/>
    <property type="project" value="TreeGrafter"/>
</dbReference>
<evidence type="ECO:0000313" key="7">
    <source>
        <dbReference type="Ensembl" id="ENSACLP00000061481.1"/>
    </source>
</evidence>
<keyword evidence="1 5" id="KW-1133">Transmembrane helix</keyword>
<dbReference type="AlphaFoldDB" id="A0AAX7U7Y1"/>
<name>A0AAX7U7Y1_ASTCA</name>
<keyword evidence="2" id="KW-1015">Disulfide bond</keyword>
<reference evidence="7" key="1">
    <citation type="submission" date="2018-05" db="EMBL/GenBank/DDBJ databases">
        <authorList>
            <person name="Datahose"/>
        </authorList>
    </citation>
    <scope>NUCLEOTIDE SEQUENCE</scope>
</reference>
<dbReference type="Pfam" id="PF00059">
    <property type="entry name" value="Lectin_C"/>
    <property type="match status" value="1"/>
</dbReference>
<keyword evidence="5" id="KW-0472">Membrane</keyword>
<dbReference type="SMART" id="SM00034">
    <property type="entry name" value="CLECT"/>
    <property type="match status" value="1"/>
</dbReference>
<feature type="transmembrane region" description="Helical" evidence="5">
    <location>
        <begin position="53"/>
        <end position="77"/>
    </location>
</feature>
<evidence type="ECO:0000256" key="3">
    <source>
        <dbReference type="SAM" id="Coils"/>
    </source>
</evidence>
<dbReference type="GO" id="GO:0005886">
    <property type="term" value="C:plasma membrane"/>
    <property type="evidence" value="ECO:0007669"/>
    <property type="project" value="TreeGrafter"/>
</dbReference>
<feature type="coiled-coil region" evidence="3">
    <location>
        <begin position="98"/>
        <end position="138"/>
    </location>
</feature>
<dbReference type="InterPro" id="IPR051527">
    <property type="entry name" value="KLR_subfamily_B"/>
</dbReference>
<evidence type="ECO:0000256" key="1">
    <source>
        <dbReference type="ARBA" id="ARBA00022989"/>
    </source>
</evidence>
<keyword evidence="8" id="KW-1185">Reference proteome</keyword>
<dbReference type="InterPro" id="IPR001304">
    <property type="entry name" value="C-type_lectin-like"/>
</dbReference>
<evidence type="ECO:0000256" key="4">
    <source>
        <dbReference type="SAM" id="MobiDB-lite"/>
    </source>
</evidence>
<reference evidence="7" key="2">
    <citation type="submission" date="2025-08" db="UniProtKB">
        <authorList>
            <consortium name="Ensembl"/>
        </authorList>
    </citation>
    <scope>IDENTIFICATION</scope>
</reference>
<accession>A0AAX7U7Y1</accession>
<evidence type="ECO:0000259" key="6">
    <source>
        <dbReference type="PROSITE" id="PS50041"/>
    </source>
</evidence>
<gene>
    <name evidence="7" type="primary">ARIH1</name>
</gene>
<sequence>MPINLSVKKEETVYDEVEVKMSKGANEAKEQTPDTNDKTSDRTMSRHGHYKQLACCLGIICVMLVLGIIAVTVYHLYCKLSSDTEDLRRNQTNLILQIHNLTRDCTLLEKQLAENQELEKKNEELETEKKHLTEQIQQMTTPWIELNVSRAQWSIDAYCPKDKNNGKCNACQAHWDHVESSCYAVNNAKPAEWKTWEEARKNCRGKSSDLAVVVNEEEKETVSEKSWKDNENKVYWIGLRVEDGKWKWLDGRDAANSSWINQPPSDGHCAISVQHEGFKSVSCDEKNAWICKKKALSV</sequence>
<dbReference type="InterPro" id="IPR016187">
    <property type="entry name" value="CTDL_fold"/>
</dbReference>
<dbReference type="GO" id="GO:0009986">
    <property type="term" value="C:cell surface"/>
    <property type="evidence" value="ECO:0007669"/>
    <property type="project" value="TreeGrafter"/>
</dbReference>
<dbReference type="PROSITE" id="PS50041">
    <property type="entry name" value="C_TYPE_LECTIN_2"/>
    <property type="match status" value="1"/>
</dbReference>
<keyword evidence="3" id="KW-0175">Coiled coil</keyword>
<dbReference type="PANTHER" id="PTHR46784:SF1">
    <property type="entry name" value="KILLER CELL LECTIN-LIKE RECEPTOR SUBFAMILY B MEMBER 1"/>
    <property type="match status" value="1"/>
</dbReference>
<feature type="domain" description="C-type lectin" evidence="6">
    <location>
        <begin position="178"/>
        <end position="292"/>
    </location>
</feature>
<dbReference type="GO" id="GO:0038023">
    <property type="term" value="F:signaling receptor activity"/>
    <property type="evidence" value="ECO:0007669"/>
    <property type="project" value="TreeGrafter"/>
</dbReference>
<dbReference type="GeneTree" id="ENSGT01030000234823"/>